<dbReference type="GO" id="GO:0060271">
    <property type="term" value="P:cilium assembly"/>
    <property type="evidence" value="ECO:0007669"/>
    <property type="project" value="TreeGrafter"/>
</dbReference>
<dbReference type="InterPro" id="IPR055460">
    <property type="entry name" value="IFT52_central"/>
</dbReference>
<dbReference type="InterPro" id="IPR039975">
    <property type="entry name" value="IFT52"/>
</dbReference>
<dbReference type="AlphaFoldDB" id="A0AAN7VLD1"/>
<proteinExistence type="predicted"/>
<dbReference type="Gene3D" id="6.10.250.2800">
    <property type="match status" value="1"/>
</dbReference>
<dbReference type="GO" id="GO:0042073">
    <property type="term" value="P:intraciliary transport"/>
    <property type="evidence" value="ECO:0007669"/>
    <property type="project" value="TreeGrafter"/>
</dbReference>
<evidence type="ECO:0000313" key="3">
    <source>
        <dbReference type="EMBL" id="KAK5647266.1"/>
    </source>
</evidence>
<dbReference type="PANTHER" id="PTHR12969:SF7">
    <property type="entry name" value="INTRAFLAGELLAR TRANSPORT PROTEIN 52 HOMOLOG"/>
    <property type="match status" value="1"/>
</dbReference>
<sequence length="428" mass="48735">MAPIEINFDNKSTIIFNASKNELFKFNENFKILQRKLKINWKVVINKEEINETVLQNCAILILPGCRNPFTEPEIEAMKKFLEIGGKILVLLYESNQDDVSNVNILLEHYGIIPNMDSLIRTHYYKYFHPKECYIEDSNILEALTKEKVQLNLIIPFGCTLNVNKPSIVAFTSGTTTFPADRPLGAVYYNGNTGGSLIALGSGHMFSDKYIDQENNEKFREYLFDFLSTTDKGSIITDQDDDLEIWDHHIVPDITEIADRPKLCLTDAIGPTMSTDYSKLFDHKMYSMNTDFVPQSVKLYDKLGVKHQTLKLISPNFEAPLPPLQAAVFPPSFRELPPPPLELFDLDEAFSSSLTRLAQFTNKFLSTTPNSEHTDQQLDFYIQECAKIVNVGIDSTDSKDILFEVASQCNKFKQNSAQKQEELDNSLH</sequence>
<dbReference type="Pfam" id="PF23352">
    <property type="entry name" value="IFT52_central"/>
    <property type="match status" value="1"/>
</dbReference>
<dbReference type="PANTHER" id="PTHR12969">
    <property type="entry name" value="NGD5/OSM-6/IFT52"/>
    <property type="match status" value="1"/>
</dbReference>
<keyword evidence="4" id="KW-1185">Reference proteome</keyword>
<dbReference type="Proteomes" id="UP001329430">
    <property type="component" value="Chromosome 2"/>
</dbReference>
<dbReference type="GO" id="GO:0005929">
    <property type="term" value="C:cilium"/>
    <property type="evidence" value="ECO:0007669"/>
    <property type="project" value="TreeGrafter"/>
</dbReference>
<reference evidence="3 4" key="1">
    <citation type="journal article" date="2024" name="Insects">
        <title>An Improved Chromosome-Level Genome Assembly of the Firefly Pyrocoelia pectoralis.</title>
        <authorList>
            <person name="Fu X."/>
            <person name="Meyer-Rochow V.B."/>
            <person name="Ballantyne L."/>
            <person name="Zhu X."/>
        </authorList>
    </citation>
    <scope>NUCLEOTIDE SEQUENCE [LARGE SCALE GENOMIC DNA]</scope>
    <source>
        <strain evidence="3">XCY_ONT2</strain>
    </source>
</reference>
<dbReference type="GO" id="GO:0005814">
    <property type="term" value="C:centriole"/>
    <property type="evidence" value="ECO:0007669"/>
    <property type="project" value="TreeGrafter"/>
</dbReference>
<feature type="domain" description="IFT52 central" evidence="1">
    <location>
        <begin position="257"/>
        <end position="339"/>
    </location>
</feature>
<evidence type="ECO:0008006" key="5">
    <source>
        <dbReference type="Google" id="ProtNLM"/>
    </source>
</evidence>
<name>A0AAN7VLD1_9COLE</name>
<gene>
    <name evidence="3" type="ORF">RI129_002158</name>
</gene>
<dbReference type="CDD" id="cd23683">
    <property type="entry name" value="IFT52_CTD"/>
    <property type="match status" value="1"/>
</dbReference>
<evidence type="ECO:0000259" key="2">
    <source>
        <dbReference type="Pfam" id="PF23355"/>
    </source>
</evidence>
<dbReference type="EMBL" id="JAVRBK010000002">
    <property type="protein sequence ID" value="KAK5647266.1"/>
    <property type="molecule type" value="Genomic_DNA"/>
</dbReference>
<evidence type="ECO:0000313" key="4">
    <source>
        <dbReference type="Proteomes" id="UP001329430"/>
    </source>
</evidence>
<dbReference type="GO" id="GO:0030992">
    <property type="term" value="C:intraciliary transport particle B"/>
    <property type="evidence" value="ECO:0007669"/>
    <property type="project" value="TreeGrafter"/>
</dbReference>
<organism evidence="3 4">
    <name type="scientific">Pyrocoelia pectoralis</name>
    <dbReference type="NCBI Taxonomy" id="417401"/>
    <lineage>
        <taxon>Eukaryota</taxon>
        <taxon>Metazoa</taxon>
        <taxon>Ecdysozoa</taxon>
        <taxon>Arthropoda</taxon>
        <taxon>Hexapoda</taxon>
        <taxon>Insecta</taxon>
        <taxon>Pterygota</taxon>
        <taxon>Neoptera</taxon>
        <taxon>Endopterygota</taxon>
        <taxon>Coleoptera</taxon>
        <taxon>Polyphaga</taxon>
        <taxon>Elateriformia</taxon>
        <taxon>Elateroidea</taxon>
        <taxon>Lampyridae</taxon>
        <taxon>Lampyrinae</taxon>
        <taxon>Pyrocoelia</taxon>
    </lineage>
</organism>
<accession>A0AAN7VLD1</accession>
<protein>
    <recommendedName>
        <fullName evidence="5">Intraflagellar transport 52</fullName>
    </recommendedName>
</protein>
<dbReference type="Pfam" id="PF23355">
    <property type="entry name" value="IFT52_GIFT"/>
    <property type="match status" value="1"/>
</dbReference>
<evidence type="ECO:0000259" key="1">
    <source>
        <dbReference type="Pfam" id="PF23352"/>
    </source>
</evidence>
<comment type="caution">
    <text evidence="3">The sequence shown here is derived from an EMBL/GenBank/DDBJ whole genome shotgun (WGS) entry which is preliminary data.</text>
</comment>
<feature type="domain" description="IFT52 GIFT" evidence="2">
    <location>
        <begin position="13"/>
        <end position="231"/>
    </location>
</feature>
<dbReference type="InterPro" id="IPR055458">
    <property type="entry name" value="IFT52_GIFT"/>
</dbReference>